<accession>A0A0F9WE25</accession>
<protein>
    <submittedName>
        <fullName evidence="1">Uncharacterized protein</fullName>
    </submittedName>
</protein>
<sequence>MAQTEWHTTFIPNLGLHRIAQEDTEIAVTYRPSCAEQIVRDHNSRDALVKTCLEVALLLERASLVQNRSVHIIKQTCTILAKKLRTSLDGSVSET</sequence>
<comment type="caution">
    <text evidence="1">The sequence shown here is derived from an EMBL/GenBank/DDBJ whole genome shotgun (WGS) entry which is preliminary data.</text>
</comment>
<reference evidence="1" key="1">
    <citation type="journal article" date="2015" name="Nature">
        <title>Complex archaea that bridge the gap between prokaryotes and eukaryotes.</title>
        <authorList>
            <person name="Spang A."/>
            <person name="Saw J.H."/>
            <person name="Jorgensen S.L."/>
            <person name="Zaremba-Niedzwiedzka K."/>
            <person name="Martijn J."/>
            <person name="Lind A.E."/>
            <person name="van Eijk R."/>
            <person name="Schleper C."/>
            <person name="Guy L."/>
            <person name="Ettema T.J."/>
        </authorList>
    </citation>
    <scope>NUCLEOTIDE SEQUENCE</scope>
</reference>
<dbReference type="AlphaFoldDB" id="A0A0F9WE25"/>
<organism evidence="1">
    <name type="scientific">marine sediment metagenome</name>
    <dbReference type="NCBI Taxonomy" id="412755"/>
    <lineage>
        <taxon>unclassified sequences</taxon>
        <taxon>metagenomes</taxon>
        <taxon>ecological metagenomes</taxon>
    </lineage>
</organism>
<name>A0A0F9WE25_9ZZZZ</name>
<evidence type="ECO:0000313" key="1">
    <source>
        <dbReference type="EMBL" id="KKN76493.1"/>
    </source>
</evidence>
<dbReference type="EMBL" id="LAZR01000295">
    <property type="protein sequence ID" value="KKN76493.1"/>
    <property type="molecule type" value="Genomic_DNA"/>
</dbReference>
<gene>
    <name evidence="1" type="ORF">LCGC14_0370020</name>
</gene>
<proteinExistence type="predicted"/>